<dbReference type="SMART" id="SM00448">
    <property type="entry name" value="REC"/>
    <property type="match status" value="1"/>
</dbReference>
<organism evidence="5 6">
    <name type="scientific">Candidatus Devosia phytovorans</name>
    <dbReference type="NCBI Taxonomy" id="3121372"/>
    <lineage>
        <taxon>Bacteria</taxon>
        <taxon>Pseudomonadati</taxon>
        <taxon>Pseudomonadota</taxon>
        <taxon>Alphaproteobacteria</taxon>
        <taxon>Hyphomicrobiales</taxon>
        <taxon>Devosiaceae</taxon>
        <taxon>Devosia</taxon>
    </lineage>
</organism>
<gene>
    <name evidence="5" type="ORF">P0Y65_07255</name>
</gene>
<dbReference type="GO" id="GO:0003677">
    <property type="term" value="F:DNA binding"/>
    <property type="evidence" value="ECO:0007669"/>
    <property type="project" value="UniProtKB-KW"/>
</dbReference>
<dbReference type="GO" id="GO:0000160">
    <property type="term" value="P:phosphorelay signal transduction system"/>
    <property type="evidence" value="ECO:0007669"/>
    <property type="project" value="InterPro"/>
</dbReference>
<evidence type="ECO:0000256" key="2">
    <source>
        <dbReference type="PROSITE-ProRule" id="PRU00169"/>
    </source>
</evidence>
<evidence type="ECO:0000259" key="4">
    <source>
        <dbReference type="PROSITE" id="PS50110"/>
    </source>
</evidence>
<dbReference type="AlphaFoldDB" id="A0AAJ5VY51"/>
<accession>A0AAJ5VY51</accession>
<dbReference type="CDD" id="cd06170">
    <property type="entry name" value="LuxR_C_like"/>
    <property type="match status" value="1"/>
</dbReference>
<dbReference type="Pfam" id="PF00196">
    <property type="entry name" value="GerE"/>
    <property type="match status" value="1"/>
</dbReference>
<name>A0AAJ5VY51_9HYPH</name>
<dbReference type="Proteomes" id="UP001217476">
    <property type="component" value="Chromosome"/>
</dbReference>
<proteinExistence type="predicted"/>
<reference evidence="5" key="1">
    <citation type="submission" date="2023-03" db="EMBL/GenBank/DDBJ databases">
        <title>Andean soil-derived lignocellulolytic bacterial consortium as a source of novel taxa and putative plastic-active enzymes.</title>
        <authorList>
            <person name="Diaz-Garcia L."/>
            <person name="Chuvochina M."/>
            <person name="Feuerriegel G."/>
            <person name="Bunk B."/>
            <person name="Sproer C."/>
            <person name="Streit W.R."/>
            <person name="Rodriguez L.M."/>
            <person name="Overmann J."/>
            <person name="Jimenez D.J."/>
        </authorList>
    </citation>
    <scope>NUCLEOTIDE SEQUENCE</scope>
    <source>
        <strain evidence="5">MAG 4196</strain>
    </source>
</reference>
<dbReference type="InterPro" id="IPR039420">
    <property type="entry name" value="WalR-like"/>
</dbReference>
<dbReference type="Gene3D" id="1.10.10.10">
    <property type="entry name" value="Winged helix-like DNA-binding domain superfamily/Winged helix DNA-binding domain"/>
    <property type="match status" value="1"/>
</dbReference>
<dbReference type="PANTHER" id="PTHR43214">
    <property type="entry name" value="TWO-COMPONENT RESPONSE REGULATOR"/>
    <property type="match status" value="1"/>
</dbReference>
<feature type="domain" description="HTH luxR-type" evidence="3">
    <location>
        <begin position="237"/>
        <end position="302"/>
    </location>
</feature>
<feature type="modified residue" description="4-aspartylphosphate" evidence="2">
    <location>
        <position position="58"/>
    </location>
</feature>
<dbReference type="PROSITE" id="PS50110">
    <property type="entry name" value="RESPONSE_REGULATORY"/>
    <property type="match status" value="1"/>
</dbReference>
<dbReference type="InterPro" id="IPR011006">
    <property type="entry name" value="CheY-like_superfamily"/>
</dbReference>
<dbReference type="PROSITE" id="PS50043">
    <property type="entry name" value="HTH_LUXR_2"/>
    <property type="match status" value="1"/>
</dbReference>
<protein>
    <submittedName>
        <fullName evidence="5">DNA-binding response regulator</fullName>
    </submittedName>
</protein>
<dbReference type="EMBL" id="CP119312">
    <property type="protein sequence ID" value="WEK06045.1"/>
    <property type="molecule type" value="Genomic_DNA"/>
</dbReference>
<dbReference type="GO" id="GO:0006355">
    <property type="term" value="P:regulation of DNA-templated transcription"/>
    <property type="evidence" value="ECO:0007669"/>
    <property type="project" value="InterPro"/>
</dbReference>
<dbReference type="SMART" id="SM00421">
    <property type="entry name" value="HTH_LUXR"/>
    <property type="match status" value="1"/>
</dbReference>
<dbReference type="InterPro" id="IPR000792">
    <property type="entry name" value="Tscrpt_reg_LuxR_C"/>
</dbReference>
<keyword evidence="1 5" id="KW-0238">DNA-binding</keyword>
<keyword evidence="2" id="KW-0597">Phosphoprotein</keyword>
<sequence length="304" mass="33315">MNDHTTQPTVLIVDDAADTLAMLSDALGFEGMTPIAASGGEKALSLVAELRPDMVLMDAMMPGMDGFEACRILKSEMGFSDLPVIFMTGRNDSEHVVRALAAGGVDFVAKPLVLTELLARMRVHLANARKSRSARDALDSTGRRIVAVARNGAVLWSTPQAQELLTRAGIRSDEGAPFPWEIRTWIGEQGGVPTADQGGFLHERFGKLIEFRLMANPQDGETLLRLIDRNAGSQEERLARAFGLSLREAEVLMWITHGKANKEIAEILDLSPRTVNKHLETIFEKLGIENRTAAATMSVRILWE</sequence>
<evidence type="ECO:0000313" key="5">
    <source>
        <dbReference type="EMBL" id="WEK06045.1"/>
    </source>
</evidence>
<dbReference type="PANTHER" id="PTHR43214:SF44">
    <property type="entry name" value="TWO-COMPONENT RESPONSE REGULATOR"/>
    <property type="match status" value="1"/>
</dbReference>
<evidence type="ECO:0000256" key="1">
    <source>
        <dbReference type="ARBA" id="ARBA00023125"/>
    </source>
</evidence>
<dbReference type="PRINTS" id="PR00038">
    <property type="entry name" value="HTHLUXR"/>
</dbReference>
<dbReference type="SUPFAM" id="SSF46894">
    <property type="entry name" value="C-terminal effector domain of the bipartite response regulators"/>
    <property type="match status" value="1"/>
</dbReference>
<evidence type="ECO:0000259" key="3">
    <source>
        <dbReference type="PROSITE" id="PS50043"/>
    </source>
</evidence>
<dbReference type="Gene3D" id="3.40.50.2300">
    <property type="match status" value="1"/>
</dbReference>
<feature type="domain" description="Response regulatory" evidence="4">
    <location>
        <begin position="9"/>
        <end position="125"/>
    </location>
</feature>
<dbReference type="InterPro" id="IPR036388">
    <property type="entry name" value="WH-like_DNA-bd_sf"/>
</dbReference>
<dbReference type="Pfam" id="PF00072">
    <property type="entry name" value="Response_reg"/>
    <property type="match status" value="1"/>
</dbReference>
<dbReference type="InterPro" id="IPR016032">
    <property type="entry name" value="Sig_transdc_resp-reg_C-effctor"/>
</dbReference>
<dbReference type="SUPFAM" id="SSF52172">
    <property type="entry name" value="CheY-like"/>
    <property type="match status" value="1"/>
</dbReference>
<dbReference type="InterPro" id="IPR001789">
    <property type="entry name" value="Sig_transdc_resp-reg_receiver"/>
</dbReference>
<evidence type="ECO:0000313" key="6">
    <source>
        <dbReference type="Proteomes" id="UP001217476"/>
    </source>
</evidence>